<dbReference type="InterPro" id="IPR057580">
    <property type="entry name" value="Deam_C"/>
</dbReference>
<evidence type="ECO:0000259" key="1">
    <source>
        <dbReference type="Pfam" id="PF24241"/>
    </source>
</evidence>
<sequence length="84" mass="9174">MGNAHAEVGALQQAANKGLTEGADAVMKVTGKDIYGYCQKDIVAMAKASGLKSLKVYAKEDKTHIPKIYEWRAGMDKFAERKVQ</sequence>
<evidence type="ECO:0000313" key="2">
    <source>
        <dbReference type="EMBL" id="PIT61715.1"/>
    </source>
</evidence>
<accession>A0A855GA10</accession>
<dbReference type="Proteomes" id="UP000230463">
    <property type="component" value="Unassembled WGS sequence"/>
</dbReference>
<protein>
    <recommendedName>
        <fullName evidence="1">Putative cytidine deaminase C-terminal domain-containing protein</fullName>
    </recommendedName>
</protein>
<reference evidence="2 3" key="1">
    <citation type="journal article" date="2017" name="MBio">
        <title>Type VI secretion-mediated competition in the bee gut microbiome.</title>
        <authorList>
            <person name="Steele M.I."/>
            <person name="Kwong W.K."/>
            <person name="Powell J.E."/>
            <person name="Whiteley M."/>
            <person name="Moran N.A."/>
        </authorList>
    </citation>
    <scope>NUCLEOTIDE SEQUENCE [LARGE SCALE GENOMIC DNA]</scope>
    <source>
        <strain evidence="2 3">HK3</strain>
    </source>
</reference>
<gene>
    <name evidence="2" type="ORF">BHC57_01805</name>
</gene>
<proteinExistence type="predicted"/>
<comment type="caution">
    <text evidence="2">The sequence shown here is derived from an EMBL/GenBank/DDBJ whole genome shotgun (WGS) entry which is preliminary data.</text>
</comment>
<organism evidence="2 3">
    <name type="scientific">Snodgrassella alvi</name>
    <dbReference type="NCBI Taxonomy" id="1196083"/>
    <lineage>
        <taxon>Bacteria</taxon>
        <taxon>Pseudomonadati</taxon>
        <taxon>Pseudomonadota</taxon>
        <taxon>Betaproteobacteria</taxon>
        <taxon>Neisseriales</taxon>
        <taxon>Neisseriaceae</taxon>
        <taxon>Snodgrassella</taxon>
    </lineage>
</organism>
<dbReference type="AlphaFoldDB" id="A0A855GA10"/>
<dbReference type="EMBL" id="MEIU01000019">
    <property type="protein sequence ID" value="PIT61715.1"/>
    <property type="molecule type" value="Genomic_DNA"/>
</dbReference>
<evidence type="ECO:0000313" key="3">
    <source>
        <dbReference type="Proteomes" id="UP000230463"/>
    </source>
</evidence>
<dbReference type="Pfam" id="PF24241">
    <property type="entry name" value="Deam_C"/>
    <property type="match status" value="1"/>
</dbReference>
<name>A0A855GA10_9NEIS</name>
<feature type="domain" description="Putative cytidine deaminase C-terminal" evidence="1">
    <location>
        <begin position="1"/>
        <end position="82"/>
    </location>
</feature>
<dbReference type="RefSeq" id="WP_100123206.1">
    <property type="nucleotide sequence ID" value="NZ_MEIO01000054.1"/>
</dbReference>